<evidence type="ECO:0000313" key="2">
    <source>
        <dbReference type="Proteomes" id="UP000672602"/>
    </source>
</evidence>
<evidence type="ECO:0000313" key="1">
    <source>
        <dbReference type="EMBL" id="MBP5858135.1"/>
    </source>
</evidence>
<keyword evidence="2" id="KW-1185">Reference proteome</keyword>
<sequence length="76" mass="8490">MTLQITRDWVLRFNASGPEGLITRKVPGRQKALDEAERRALAEHVMEGPIPAVLRCTASFASMRWPETSPLALTSR</sequence>
<name>A0A8J7V393_9PROT</name>
<organism evidence="1 2">
    <name type="scientific">Marivibrio halodurans</name>
    <dbReference type="NCBI Taxonomy" id="2039722"/>
    <lineage>
        <taxon>Bacteria</taxon>
        <taxon>Pseudomonadati</taxon>
        <taxon>Pseudomonadota</taxon>
        <taxon>Alphaproteobacteria</taxon>
        <taxon>Rhodospirillales</taxon>
        <taxon>Rhodospirillaceae</taxon>
        <taxon>Marivibrio</taxon>
    </lineage>
</organism>
<gene>
    <name evidence="1" type="ORF">KAJ83_14035</name>
</gene>
<reference evidence="1" key="1">
    <citation type="submission" date="2021-04" db="EMBL/GenBank/DDBJ databases">
        <authorList>
            <person name="Zhang D.-C."/>
        </authorList>
    </citation>
    <scope>NUCLEOTIDE SEQUENCE</scope>
    <source>
        <strain evidence="1">CGMCC 1.15697</strain>
    </source>
</reference>
<dbReference type="EMBL" id="JAGMWN010000006">
    <property type="protein sequence ID" value="MBP5858135.1"/>
    <property type="molecule type" value="Genomic_DNA"/>
</dbReference>
<protein>
    <submittedName>
        <fullName evidence="1">Helix-turn-helix domain-containing protein</fullName>
    </submittedName>
</protein>
<comment type="caution">
    <text evidence="1">The sequence shown here is derived from an EMBL/GenBank/DDBJ whole genome shotgun (WGS) entry which is preliminary data.</text>
</comment>
<dbReference type="AlphaFoldDB" id="A0A8J7V393"/>
<dbReference type="Proteomes" id="UP000672602">
    <property type="component" value="Unassembled WGS sequence"/>
</dbReference>
<proteinExistence type="predicted"/>
<accession>A0A8J7V393</accession>